<keyword evidence="3" id="KW-0677">Repeat</keyword>
<dbReference type="InterPro" id="IPR002182">
    <property type="entry name" value="NB-ARC"/>
</dbReference>
<dbReference type="EnsemblPlants" id="LPERR11G19510.4">
    <property type="protein sequence ID" value="LPERR11G19510.4"/>
    <property type="gene ID" value="LPERR11G19510"/>
</dbReference>
<dbReference type="PANTHER" id="PTHR23155:SF1005">
    <property type="entry name" value="OS07G0197300 PROTEIN"/>
    <property type="match status" value="1"/>
</dbReference>
<feature type="domain" description="Disease resistance N-terminal" evidence="8">
    <location>
        <begin position="5"/>
        <end position="88"/>
    </location>
</feature>
<evidence type="ECO:0000259" key="10">
    <source>
        <dbReference type="Pfam" id="PF23598"/>
    </source>
</evidence>
<dbReference type="Gene3D" id="1.20.5.4130">
    <property type="match status" value="1"/>
</dbReference>
<dbReference type="Pfam" id="PF00931">
    <property type="entry name" value="NB-ARC"/>
    <property type="match status" value="1"/>
</dbReference>
<dbReference type="Proteomes" id="UP000032180">
    <property type="component" value="Chromosome 11"/>
</dbReference>
<feature type="domain" description="NB-ARC" evidence="7">
    <location>
        <begin position="156"/>
        <end position="360"/>
    </location>
</feature>
<reference evidence="12" key="2">
    <citation type="submission" date="2013-12" db="EMBL/GenBank/DDBJ databases">
        <authorList>
            <person name="Yu Y."/>
            <person name="Lee S."/>
            <person name="de Baynast K."/>
            <person name="Wissotski M."/>
            <person name="Liu L."/>
            <person name="Talag J."/>
            <person name="Goicoechea J."/>
            <person name="Angelova A."/>
            <person name="Jetty R."/>
            <person name="Kudrna D."/>
            <person name="Golser W."/>
            <person name="Rivera L."/>
            <person name="Zhang J."/>
            <person name="Wing R."/>
        </authorList>
    </citation>
    <scope>NUCLEOTIDE SEQUENCE</scope>
</reference>
<dbReference type="InterPro" id="IPR036388">
    <property type="entry name" value="WH-like_DNA-bd_sf"/>
</dbReference>
<dbReference type="GO" id="GO:0042742">
    <property type="term" value="P:defense response to bacterium"/>
    <property type="evidence" value="ECO:0007669"/>
    <property type="project" value="UniProtKB-ARBA"/>
</dbReference>
<sequence length="963" mass="109070">MEGTVQSLVSNVGPLLGQEFKQLRGVGVEVARLRNELATINTLLRMQSEADESGVDHFVREWMKQLREVAYDAEDCVDLYQFRIRCRSGDRLFAWTKRLLTTLLARRRLAGDIRALRALQVASVRAEVTPAAKNSDDNVDGRFVDNKGKATELAKKVSAVRSEVDDDKKRKVFSIVGFGGLGKTALAREVCRRLEREFQFQAQVAVSQTFSSKDVKGLLKRVLRQITHPIDPATKIVDNAMTSTTAGQLQEDSSQQRAGTEQEANIDTMDVDALVIELKKRLDNKRYLILIDDVWSIAAWDAIRSKLPGSNCGSRIIVTTRIHTVAKACSSSDTNDYYIHHVKKLDDAESKQLFISKAFGSTGSCPDELKDAMESILKKCSGLPLAIVSIASLLASYKPPEGKEMWETIKNSIGSQMENNPTLEGMRQILTLSYNHLPHHLKACMMYLSIFPEDYMIVKDRLLKRWIAEGLIAEKRGLGQMDLVEGYFNELVSRNMIDMVINKDTLHQGAREEQCRVHDMMLEILVSKSLESNFVSLVGGQYEGMSYTDQTIRRLSIHGGVEAVHKDSSSSKNMSAHFGTGNSIKGMMMQHVRSLSIFDPEAHNLLDRLGEFTLLRVLDLEDCNGLTNKHMSCICRMYLLRFLSLKGTDIKEMPPRVGDLEHLQTLDVRKTQLEDLPKTVTKLEKMEHLLFSYKGDSGWMLPQGINKMKALRQLKNATVVSDAKVAEEIGELGQLQELAIYVDTGKEMNMDVVEKLASSLSRMHSLRWLDIGNLNAGKWPFKQIMTFLHDIKSPPQLLRYLRICGHIDKLPNWMDESLTDLVELEIRWTYLDGAQLFNVLCKLPNLKRLFLGSYFIRGDHMVACSSKPFLELKELILGYTASNCRVYEFVEGSMPNLEMLVVYYGDQGKQIVGIEHLKKLKEVQYIGTSEPIEKLKQILRPVEQLNDKLDVSKRIMIKVSYDW</sequence>
<organism evidence="11 12">
    <name type="scientific">Leersia perrieri</name>
    <dbReference type="NCBI Taxonomy" id="77586"/>
    <lineage>
        <taxon>Eukaryota</taxon>
        <taxon>Viridiplantae</taxon>
        <taxon>Streptophyta</taxon>
        <taxon>Embryophyta</taxon>
        <taxon>Tracheophyta</taxon>
        <taxon>Spermatophyta</taxon>
        <taxon>Magnoliopsida</taxon>
        <taxon>Liliopsida</taxon>
        <taxon>Poales</taxon>
        <taxon>Poaceae</taxon>
        <taxon>BOP clade</taxon>
        <taxon>Oryzoideae</taxon>
        <taxon>Oryzeae</taxon>
        <taxon>Oryzinae</taxon>
        <taxon>Leersia</taxon>
    </lineage>
</organism>
<keyword evidence="6" id="KW-0175">Coiled coil</keyword>
<keyword evidence="2" id="KW-0433">Leucine-rich repeat</keyword>
<evidence type="ECO:0008006" key="13">
    <source>
        <dbReference type="Google" id="ProtNLM"/>
    </source>
</evidence>
<evidence type="ECO:0000256" key="5">
    <source>
        <dbReference type="ARBA" id="ARBA00022821"/>
    </source>
</evidence>
<reference evidence="11" key="3">
    <citation type="submission" date="2015-04" db="UniProtKB">
        <authorList>
            <consortium name="EnsemblPlants"/>
        </authorList>
    </citation>
    <scope>IDENTIFICATION</scope>
</reference>
<evidence type="ECO:0000256" key="6">
    <source>
        <dbReference type="ARBA" id="ARBA00023054"/>
    </source>
</evidence>
<dbReference type="InterPro" id="IPR044974">
    <property type="entry name" value="Disease_R_plants"/>
</dbReference>
<dbReference type="SUPFAM" id="SSF52540">
    <property type="entry name" value="P-loop containing nucleoside triphosphate hydrolases"/>
    <property type="match status" value="1"/>
</dbReference>
<feature type="domain" description="Disease resistance R13L4/SHOC-2-like LRR" evidence="10">
    <location>
        <begin position="591"/>
        <end position="926"/>
    </location>
</feature>
<protein>
    <recommendedName>
        <fullName evidence="13">AAA+ ATPase domain-containing protein</fullName>
    </recommendedName>
</protein>
<dbReference type="CDD" id="cd14798">
    <property type="entry name" value="RX-CC_like"/>
    <property type="match status" value="1"/>
</dbReference>
<evidence type="ECO:0000256" key="1">
    <source>
        <dbReference type="ARBA" id="ARBA00008894"/>
    </source>
</evidence>
<dbReference type="Gene3D" id="1.10.8.430">
    <property type="entry name" value="Helical domain of apoptotic protease-activating factors"/>
    <property type="match status" value="1"/>
</dbReference>
<dbReference type="InterPro" id="IPR058922">
    <property type="entry name" value="WHD_DRP"/>
</dbReference>
<dbReference type="SUPFAM" id="SSF52047">
    <property type="entry name" value="RNI-like"/>
    <property type="match status" value="1"/>
</dbReference>
<evidence type="ECO:0000256" key="3">
    <source>
        <dbReference type="ARBA" id="ARBA00022737"/>
    </source>
</evidence>
<dbReference type="InterPro" id="IPR038005">
    <property type="entry name" value="RX-like_CC"/>
</dbReference>
<evidence type="ECO:0000313" key="12">
    <source>
        <dbReference type="Proteomes" id="UP000032180"/>
    </source>
</evidence>
<dbReference type="Pfam" id="PF18052">
    <property type="entry name" value="Rx_N"/>
    <property type="match status" value="1"/>
</dbReference>
<dbReference type="InterPro" id="IPR032675">
    <property type="entry name" value="LRR_dom_sf"/>
</dbReference>
<dbReference type="Gramene" id="LPERR11G19510.4">
    <property type="protein sequence ID" value="LPERR11G19510.4"/>
    <property type="gene ID" value="LPERR11G19510"/>
</dbReference>
<proteinExistence type="inferred from homology"/>
<evidence type="ECO:0000259" key="8">
    <source>
        <dbReference type="Pfam" id="PF18052"/>
    </source>
</evidence>
<feature type="domain" description="Disease resistance protein winged helix" evidence="9">
    <location>
        <begin position="450"/>
        <end position="524"/>
    </location>
</feature>
<dbReference type="Gene3D" id="3.80.10.10">
    <property type="entry name" value="Ribonuclease Inhibitor"/>
    <property type="match status" value="1"/>
</dbReference>
<evidence type="ECO:0000256" key="2">
    <source>
        <dbReference type="ARBA" id="ARBA00022614"/>
    </source>
</evidence>
<keyword evidence="12" id="KW-1185">Reference proteome</keyword>
<dbReference type="GO" id="GO:0009626">
    <property type="term" value="P:plant-type hypersensitive response"/>
    <property type="evidence" value="ECO:0007669"/>
    <property type="project" value="UniProtKB-ARBA"/>
</dbReference>
<dbReference type="InterPro" id="IPR027417">
    <property type="entry name" value="P-loop_NTPase"/>
</dbReference>
<dbReference type="HOGENOM" id="CLU_000837_25_0_1"/>
<evidence type="ECO:0000313" key="11">
    <source>
        <dbReference type="EnsemblPlants" id="LPERR11G19510.4"/>
    </source>
</evidence>
<dbReference type="PANTHER" id="PTHR23155">
    <property type="entry name" value="DISEASE RESISTANCE PROTEIN RP"/>
    <property type="match status" value="1"/>
</dbReference>
<dbReference type="Pfam" id="PF23598">
    <property type="entry name" value="LRR_14"/>
    <property type="match status" value="1"/>
</dbReference>
<evidence type="ECO:0000259" key="9">
    <source>
        <dbReference type="Pfam" id="PF23559"/>
    </source>
</evidence>
<dbReference type="Gene3D" id="3.40.50.300">
    <property type="entry name" value="P-loop containing nucleotide triphosphate hydrolases"/>
    <property type="match status" value="1"/>
</dbReference>
<name>A0A0D9XVF2_9ORYZ</name>
<evidence type="ECO:0000256" key="4">
    <source>
        <dbReference type="ARBA" id="ARBA00022741"/>
    </source>
</evidence>
<accession>A0A0D9XVF2</accession>
<comment type="similarity">
    <text evidence="1">Belongs to the disease resistance NB-LRR family.</text>
</comment>
<dbReference type="InterPro" id="IPR055414">
    <property type="entry name" value="LRR_R13L4/SHOC2-like"/>
</dbReference>
<dbReference type="InterPro" id="IPR042197">
    <property type="entry name" value="Apaf_helical"/>
</dbReference>
<evidence type="ECO:0000259" key="7">
    <source>
        <dbReference type="Pfam" id="PF00931"/>
    </source>
</evidence>
<keyword evidence="4" id="KW-0547">Nucleotide-binding</keyword>
<dbReference type="Pfam" id="PF23559">
    <property type="entry name" value="WHD_DRP"/>
    <property type="match status" value="1"/>
</dbReference>
<dbReference type="GO" id="GO:0043531">
    <property type="term" value="F:ADP binding"/>
    <property type="evidence" value="ECO:0007669"/>
    <property type="project" value="InterPro"/>
</dbReference>
<dbReference type="Gene3D" id="1.10.10.10">
    <property type="entry name" value="Winged helix-like DNA-binding domain superfamily/Winged helix DNA-binding domain"/>
    <property type="match status" value="1"/>
</dbReference>
<dbReference type="InterPro" id="IPR041118">
    <property type="entry name" value="Rx_N"/>
</dbReference>
<reference evidence="11 12" key="1">
    <citation type="submission" date="2012-08" db="EMBL/GenBank/DDBJ databases">
        <title>Oryza genome evolution.</title>
        <authorList>
            <person name="Wing R.A."/>
        </authorList>
    </citation>
    <scope>NUCLEOTIDE SEQUENCE</scope>
</reference>
<dbReference type="PRINTS" id="PR00364">
    <property type="entry name" value="DISEASERSIST"/>
</dbReference>
<dbReference type="AlphaFoldDB" id="A0A0D9XVF2"/>
<keyword evidence="5" id="KW-0611">Plant defense</keyword>
<dbReference type="FunFam" id="1.10.10.10:FF:000322">
    <property type="entry name" value="Probable disease resistance protein At1g63360"/>
    <property type="match status" value="1"/>
</dbReference>
<dbReference type="GO" id="GO:0002758">
    <property type="term" value="P:innate immune response-activating signaling pathway"/>
    <property type="evidence" value="ECO:0007669"/>
    <property type="project" value="UniProtKB-ARBA"/>
</dbReference>